<feature type="binding site" evidence="8">
    <location>
        <position position="229"/>
    </location>
    <ligand>
        <name>ATP</name>
        <dbReference type="ChEBI" id="CHEBI:30616"/>
    </ligand>
</feature>
<evidence type="ECO:0000256" key="8">
    <source>
        <dbReference type="HAMAP-Rule" id="MF_02006"/>
    </source>
</evidence>
<comment type="function">
    <text evidence="8">Catalyzes the attachment of tyrosine to tRNA(Tyr) in a two-step reaction: tyrosine is first activated by ATP to form Tyr-AMP and then transferred to the acceptor end of tRNA(Tyr).</text>
</comment>
<evidence type="ECO:0000259" key="10">
    <source>
        <dbReference type="Pfam" id="PF22421"/>
    </source>
</evidence>
<dbReference type="SUPFAM" id="SSF52374">
    <property type="entry name" value="Nucleotidylyl transferase"/>
    <property type="match status" value="1"/>
</dbReference>
<evidence type="ECO:0000256" key="7">
    <source>
        <dbReference type="ARBA" id="ARBA00048248"/>
    </source>
</evidence>
<comment type="caution">
    <text evidence="11">The sequence shown here is derived from an EMBL/GenBank/DDBJ whole genome shotgun (WGS) entry which is preliminary data.</text>
</comment>
<dbReference type="InterPro" id="IPR002305">
    <property type="entry name" value="aa-tRNA-synth_Ic"/>
</dbReference>
<dbReference type="Gene3D" id="1.10.240.10">
    <property type="entry name" value="Tyrosyl-Transfer RNA Synthetase"/>
    <property type="match status" value="1"/>
</dbReference>
<evidence type="ECO:0000256" key="2">
    <source>
        <dbReference type="ARBA" id="ARBA00022741"/>
    </source>
</evidence>
<dbReference type="Gene3D" id="3.40.50.620">
    <property type="entry name" value="HUPs"/>
    <property type="match status" value="1"/>
</dbReference>
<protein>
    <recommendedName>
        <fullName evidence="8">Tyrosine--tRNA ligase</fullName>
        <ecNumber evidence="8">6.1.1.1</ecNumber>
    </recommendedName>
    <alternativeName>
        <fullName evidence="8">Tyrosyl-tRNA synthetase</fullName>
        <shortName evidence="8">TyrRS</shortName>
    </alternativeName>
</protein>
<comment type="subcellular location">
    <subcellularLocation>
        <location evidence="8">Cytoplasm</location>
    </subcellularLocation>
</comment>
<dbReference type="InterPro" id="IPR002307">
    <property type="entry name" value="Tyr-tRNA-ligase"/>
</dbReference>
<evidence type="ECO:0000256" key="3">
    <source>
        <dbReference type="ARBA" id="ARBA00022840"/>
    </source>
</evidence>
<sequence length="419" mass="46068">MNFIEDLKWRGALNQVTDEAGLLEAMANGQIGAYVGTDPTADSLHLGHLIPFMVLKRFQNAGGKAVIIVGGATGAIGDPRPTTERQLLSTEQLAINEVGISQQVTKLFGSDGTKIVNNNEWLGQLTLPEFLRDYGKLFSINVMLKKDVVASRLATGISYTEFTYQILQAIDFLQLWRRENVRLQIGGSDQWGNITAGVDLIHTIEGNEAPAFGLTIPLMTDSTGKKFGKSEGNAIWLDPKKTSPYTFYQFWFNQSDADVVKYLKYFTFLSPEEIDGLAKEVAENPGNRLGQRRLAQEVTRFVHGQAAVEEAEQLSAALFSGDVSELTTEQIGDVFAGVPSFDITSEVQNIVDFIVAAGIDKSKRQAREDVSNGAIRINGVKIMDLEAMVDPSANYDGKYVLVRRGKKKYFLGKVQGTVL</sequence>
<keyword evidence="2 8" id="KW-0547">Nucleotide-binding</keyword>
<keyword evidence="8" id="KW-0963">Cytoplasm</keyword>
<dbReference type="PRINTS" id="PR01040">
    <property type="entry name" value="TRNASYNTHTYR"/>
</dbReference>
<keyword evidence="12" id="KW-1185">Reference proteome</keyword>
<dbReference type="InterPro" id="IPR036986">
    <property type="entry name" value="S4_RNA-bd_sf"/>
</dbReference>
<accession>A0A2U1D4Q8</accession>
<organism evidence="11 12">
    <name type="scientific">Convivina intestini</name>
    <dbReference type="NCBI Taxonomy" id="1505726"/>
    <lineage>
        <taxon>Bacteria</taxon>
        <taxon>Bacillati</taxon>
        <taxon>Bacillota</taxon>
        <taxon>Bacilli</taxon>
        <taxon>Lactobacillales</taxon>
        <taxon>Lactobacillaceae</taxon>
        <taxon>Convivina</taxon>
    </lineage>
</organism>
<dbReference type="RefSeq" id="WP_089939889.1">
    <property type="nucleotide sequence ID" value="NZ_CAKOEX010000012.1"/>
</dbReference>
<dbReference type="PANTHER" id="PTHR11766">
    <property type="entry name" value="TYROSYL-TRNA SYNTHETASE"/>
    <property type="match status" value="1"/>
</dbReference>
<evidence type="ECO:0000256" key="5">
    <source>
        <dbReference type="ARBA" id="ARBA00022917"/>
    </source>
</evidence>
<dbReference type="Pfam" id="PF22421">
    <property type="entry name" value="SYY_C-terminal"/>
    <property type="match status" value="1"/>
</dbReference>
<evidence type="ECO:0000256" key="9">
    <source>
        <dbReference type="PROSITE-ProRule" id="PRU00182"/>
    </source>
</evidence>
<dbReference type="PANTHER" id="PTHR11766:SF0">
    <property type="entry name" value="TYROSINE--TRNA LIGASE, MITOCHONDRIAL"/>
    <property type="match status" value="1"/>
</dbReference>
<feature type="binding site" evidence="8">
    <location>
        <position position="34"/>
    </location>
    <ligand>
        <name>L-tyrosine</name>
        <dbReference type="ChEBI" id="CHEBI:58315"/>
    </ligand>
</feature>
<evidence type="ECO:0000313" key="11">
    <source>
        <dbReference type="EMBL" id="PVY82589.1"/>
    </source>
</evidence>
<keyword evidence="4 9" id="KW-0694">RNA-binding</keyword>
<dbReference type="CDD" id="cd00805">
    <property type="entry name" value="TyrRS_core"/>
    <property type="match status" value="1"/>
</dbReference>
<feature type="short sequence motif" description="'HIGH' region" evidence="8">
    <location>
        <begin position="39"/>
        <end position="48"/>
    </location>
</feature>
<dbReference type="NCBIfam" id="TIGR00234">
    <property type="entry name" value="tyrS"/>
    <property type="match status" value="1"/>
</dbReference>
<dbReference type="AlphaFoldDB" id="A0A2U1D4Q8"/>
<dbReference type="InterPro" id="IPR024088">
    <property type="entry name" value="Tyr-tRNA-ligase_bac-type"/>
</dbReference>
<dbReference type="EC" id="6.1.1.1" evidence="8"/>
<reference evidence="11 12" key="1">
    <citation type="submission" date="2018-04" db="EMBL/GenBank/DDBJ databases">
        <title>Genomic Encyclopedia of Type Strains, Phase IV (KMG-IV): sequencing the most valuable type-strain genomes for metagenomic binning, comparative biology and taxonomic classification.</title>
        <authorList>
            <person name="Goeker M."/>
        </authorList>
    </citation>
    <scope>NUCLEOTIDE SEQUENCE [LARGE SCALE GENOMIC DNA]</scope>
    <source>
        <strain evidence="11 12">DSM 28795</strain>
    </source>
</reference>
<dbReference type="CDD" id="cd00165">
    <property type="entry name" value="S4"/>
    <property type="match status" value="1"/>
</dbReference>
<dbReference type="GO" id="GO:0005524">
    <property type="term" value="F:ATP binding"/>
    <property type="evidence" value="ECO:0007669"/>
    <property type="project" value="UniProtKB-UniRule"/>
</dbReference>
<evidence type="ECO:0000256" key="6">
    <source>
        <dbReference type="ARBA" id="ARBA00023146"/>
    </source>
</evidence>
<dbReference type="FunFam" id="1.10.240.10:FF:000001">
    <property type="entry name" value="Tyrosine--tRNA ligase"/>
    <property type="match status" value="1"/>
</dbReference>
<keyword evidence="6 8" id="KW-0030">Aminoacyl-tRNA synthetase</keyword>
<dbReference type="EMBL" id="QEKT01000011">
    <property type="protein sequence ID" value="PVY82589.1"/>
    <property type="molecule type" value="Genomic_DNA"/>
</dbReference>
<dbReference type="InterPro" id="IPR001412">
    <property type="entry name" value="aa-tRNA-synth_I_CS"/>
</dbReference>
<comment type="subunit">
    <text evidence="8">Homodimer.</text>
</comment>
<dbReference type="HAMAP" id="MF_02006">
    <property type="entry name" value="Tyr_tRNA_synth_type1"/>
    <property type="match status" value="1"/>
</dbReference>
<dbReference type="PROSITE" id="PS50889">
    <property type="entry name" value="S4"/>
    <property type="match status" value="1"/>
</dbReference>
<comment type="catalytic activity">
    <reaction evidence="7 8">
        <text>tRNA(Tyr) + L-tyrosine + ATP = L-tyrosyl-tRNA(Tyr) + AMP + diphosphate + H(+)</text>
        <dbReference type="Rhea" id="RHEA:10220"/>
        <dbReference type="Rhea" id="RHEA-COMP:9706"/>
        <dbReference type="Rhea" id="RHEA-COMP:9707"/>
        <dbReference type="ChEBI" id="CHEBI:15378"/>
        <dbReference type="ChEBI" id="CHEBI:30616"/>
        <dbReference type="ChEBI" id="CHEBI:33019"/>
        <dbReference type="ChEBI" id="CHEBI:58315"/>
        <dbReference type="ChEBI" id="CHEBI:78442"/>
        <dbReference type="ChEBI" id="CHEBI:78536"/>
        <dbReference type="ChEBI" id="CHEBI:456215"/>
        <dbReference type="EC" id="6.1.1.1"/>
    </reaction>
</comment>
<dbReference type="SUPFAM" id="SSF55174">
    <property type="entry name" value="Alpha-L RNA-binding motif"/>
    <property type="match status" value="1"/>
</dbReference>
<dbReference type="GO" id="GO:0004831">
    <property type="term" value="F:tyrosine-tRNA ligase activity"/>
    <property type="evidence" value="ECO:0007669"/>
    <property type="project" value="UniProtKB-UniRule"/>
</dbReference>
<keyword evidence="1 8" id="KW-0436">Ligase</keyword>
<dbReference type="Gene3D" id="3.10.290.10">
    <property type="entry name" value="RNA-binding S4 domain"/>
    <property type="match status" value="1"/>
</dbReference>
<dbReference type="GO" id="GO:0006437">
    <property type="term" value="P:tyrosyl-tRNA aminoacylation"/>
    <property type="evidence" value="ECO:0007669"/>
    <property type="project" value="UniProtKB-UniRule"/>
</dbReference>
<dbReference type="OrthoDB" id="9804243at2"/>
<gene>
    <name evidence="8" type="primary">tyrS</name>
    <name evidence="11" type="ORF">C7384_11127</name>
</gene>
<evidence type="ECO:0000256" key="1">
    <source>
        <dbReference type="ARBA" id="ARBA00022598"/>
    </source>
</evidence>
<dbReference type="GO" id="GO:0005829">
    <property type="term" value="C:cytosol"/>
    <property type="evidence" value="ECO:0007669"/>
    <property type="project" value="TreeGrafter"/>
</dbReference>
<feature type="binding site" evidence="8">
    <location>
        <position position="164"/>
    </location>
    <ligand>
        <name>L-tyrosine</name>
        <dbReference type="ChEBI" id="CHEBI:58315"/>
    </ligand>
</feature>
<dbReference type="InterPro" id="IPR014729">
    <property type="entry name" value="Rossmann-like_a/b/a_fold"/>
</dbReference>
<dbReference type="InterPro" id="IPR054608">
    <property type="entry name" value="SYY-like_C"/>
</dbReference>
<keyword evidence="5 8" id="KW-0648">Protein biosynthesis</keyword>
<evidence type="ECO:0000256" key="4">
    <source>
        <dbReference type="ARBA" id="ARBA00022884"/>
    </source>
</evidence>
<name>A0A2U1D4Q8_9LACO</name>
<feature type="short sequence motif" description="'KMSKS' region" evidence="8">
    <location>
        <begin position="226"/>
        <end position="230"/>
    </location>
</feature>
<dbReference type="PROSITE" id="PS00178">
    <property type="entry name" value="AA_TRNA_LIGASE_I"/>
    <property type="match status" value="1"/>
</dbReference>
<dbReference type="InterPro" id="IPR024107">
    <property type="entry name" value="Tyr-tRNA-ligase_bac_1"/>
</dbReference>
<keyword evidence="3 8" id="KW-0067">ATP-binding</keyword>
<dbReference type="GO" id="GO:0003723">
    <property type="term" value="F:RNA binding"/>
    <property type="evidence" value="ECO:0007669"/>
    <property type="project" value="UniProtKB-KW"/>
</dbReference>
<feature type="binding site" evidence="8">
    <location>
        <position position="168"/>
    </location>
    <ligand>
        <name>L-tyrosine</name>
        <dbReference type="ChEBI" id="CHEBI:58315"/>
    </ligand>
</feature>
<dbReference type="Pfam" id="PF00579">
    <property type="entry name" value="tRNA-synt_1b"/>
    <property type="match status" value="1"/>
</dbReference>
<comment type="similarity">
    <text evidence="8">Belongs to the class-I aminoacyl-tRNA synthetase family. TyrS type 1 subfamily.</text>
</comment>
<evidence type="ECO:0000313" key="12">
    <source>
        <dbReference type="Proteomes" id="UP000245433"/>
    </source>
</evidence>
<feature type="domain" description="Tyrosine--tRNA ligase SYY-like C-terminal" evidence="10">
    <location>
        <begin position="331"/>
        <end position="411"/>
    </location>
</feature>
<proteinExistence type="inferred from homology"/>
<dbReference type="Proteomes" id="UP000245433">
    <property type="component" value="Unassembled WGS sequence"/>
</dbReference>